<name>A0A7G1Q7Z7_9GAMM</name>
<sequence length="47" mass="5629">MVFEVELLRSQEINLDYILELTFEYHKNKKMDNKSTLVEEAHLLNSC</sequence>
<proteinExistence type="predicted"/>
<feature type="domain" description="Type I restriction enzyme R protein C-terminal" evidence="1">
    <location>
        <begin position="2"/>
        <end position="39"/>
    </location>
</feature>
<dbReference type="InterPro" id="IPR022625">
    <property type="entry name" value="TypeI_RM_Rsu_C"/>
</dbReference>
<reference evidence="2 3" key="1">
    <citation type="submission" date="2020-03" db="EMBL/GenBank/DDBJ databases">
        <authorList>
            <person name="Picone N."/>
        </authorList>
    </citation>
    <scope>NUCLEOTIDE SEQUENCE [LARGE SCALE GENOMIC DNA]</scope>
    <source>
        <strain evidence="2">NSCAC1</strain>
    </source>
</reference>
<dbReference type="EMBL" id="LR778175">
    <property type="protein sequence ID" value="CAB1274670.1"/>
    <property type="molecule type" value="Genomic_DNA"/>
</dbReference>
<dbReference type="Pfam" id="PF12008">
    <property type="entry name" value="EcoR124_C"/>
    <property type="match status" value="1"/>
</dbReference>
<accession>A0A7G1Q7Z7</accession>
<evidence type="ECO:0000313" key="2">
    <source>
        <dbReference type="EMBL" id="CAB1274670.1"/>
    </source>
</evidence>
<protein>
    <recommendedName>
        <fullName evidence="1">Type I restriction enzyme R protein C-terminal domain-containing protein</fullName>
    </recommendedName>
</protein>
<dbReference type="RefSeq" id="WP_197744656.1">
    <property type="nucleotide sequence ID" value="NZ_LR778175.1"/>
</dbReference>
<gene>
    <name evidence="2" type="ORF">NSCAC_0285</name>
</gene>
<evidence type="ECO:0000313" key="3">
    <source>
        <dbReference type="Proteomes" id="UP000516072"/>
    </source>
</evidence>
<keyword evidence="3" id="KW-1185">Reference proteome</keyword>
<organism evidence="2 3">
    <name type="scientific">Candidatus Nitrosacidococcus tergens</name>
    <dbReference type="NCBI Taxonomy" id="553981"/>
    <lineage>
        <taxon>Bacteria</taxon>
        <taxon>Pseudomonadati</taxon>
        <taxon>Pseudomonadota</taxon>
        <taxon>Gammaproteobacteria</taxon>
        <taxon>Chromatiales</taxon>
        <taxon>Chromatiaceae</taxon>
        <taxon>Candidatus Nitrosacidococcus</taxon>
    </lineage>
</organism>
<dbReference type="Proteomes" id="UP000516072">
    <property type="component" value="Chromosome"/>
</dbReference>
<dbReference type="AlphaFoldDB" id="A0A7G1Q7Z7"/>
<dbReference type="KEGG" id="ntg:NSCAC_0285"/>
<evidence type="ECO:0000259" key="1">
    <source>
        <dbReference type="Pfam" id="PF12008"/>
    </source>
</evidence>